<dbReference type="OrthoDB" id="410478at2759"/>
<gene>
    <name evidence="2" type="ORF">MCOR_12271</name>
</gene>
<feature type="domain" description="DUF7869" evidence="1">
    <location>
        <begin position="333"/>
        <end position="516"/>
    </location>
</feature>
<dbReference type="InterPro" id="IPR057191">
    <property type="entry name" value="DUF7869"/>
</dbReference>
<dbReference type="Pfam" id="PF25273">
    <property type="entry name" value="DUF7869"/>
    <property type="match status" value="1"/>
</dbReference>
<accession>A0A6J8B0W0</accession>
<evidence type="ECO:0000313" key="2">
    <source>
        <dbReference type="EMBL" id="CAC5375163.1"/>
    </source>
</evidence>
<reference evidence="2 3" key="1">
    <citation type="submission" date="2020-06" db="EMBL/GenBank/DDBJ databases">
        <authorList>
            <person name="Li R."/>
            <person name="Bekaert M."/>
        </authorList>
    </citation>
    <scope>NUCLEOTIDE SEQUENCE [LARGE SCALE GENOMIC DNA]</scope>
    <source>
        <strain evidence="3">wild</strain>
    </source>
</reference>
<dbReference type="PANTHER" id="PTHR33153">
    <property type="entry name" value="MYND-TYPE DOMAIN-CONTAINING PROTEIN"/>
    <property type="match status" value="1"/>
</dbReference>
<keyword evidence="3" id="KW-1185">Reference proteome</keyword>
<dbReference type="EMBL" id="CACVKT020002118">
    <property type="protein sequence ID" value="CAC5375163.1"/>
    <property type="molecule type" value="Genomic_DNA"/>
</dbReference>
<name>A0A6J8B0W0_MYTCO</name>
<evidence type="ECO:0000313" key="3">
    <source>
        <dbReference type="Proteomes" id="UP000507470"/>
    </source>
</evidence>
<sequence>MQCSFKTASSKPCSTIQGSSLITSLSTCKNDIANHLRNCLLQREGLIKNEDDLLRFRGGYFEESSSSLTICPTHRYEFGVTWRKSVYCVLQFACGGKKKPRKARQDCSVNCKQSLYMWKEEQRLIPFGSDRKKYRKRSDKFINALIRLEEYATFRADRMPDSQTALLPYGTRRIRIYEQYHQENKKETQLKRSSFMLMWSKYLPHLKIKQTNSFSKCTTCTSIERQLEMEHDHVKRAKLMKLRAEHNDGHMAERKYYYSKRKRAVDSSSEYLSLIADGMDQDRVDVNKPGGTKLLFCQSEPIVQTNEDIAICINTAERFFDPREYYTDTCRAVTSADKVSSHITGVIAHGQNRFKTFLDLCQYPHDSNLTLNILLFVLEEISRMMGNKLPPIRYLQADNCWRENKNKYIISFCELLVHLQIFREVHLSFLVVGHTHEDIDAAFSKISEKLRTKDVETLPTLLKIIPDVSEIKFLYNIRDWLIPVISNFKQHTDPLHYRFKGETQTDVVNIYQKKTQDKPWVQLTFGAFLVPILPKGVPKLVQPSFERKINTKRLNSCISSWNCLFRNQIQQTSKIWWQNFVKYLEKMETSALFRIKEISETANWILPKLPKLNRYEEPNTSDQQIPNELIQMVQDERRQNEVIVIPKKFISKGKKKGHDKGL</sequence>
<protein>
    <recommendedName>
        <fullName evidence="1">DUF7869 domain-containing protein</fullName>
    </recommendedName>
</protein>
<dbReference type="AlphaFoldDB" id="A0A6J8B0W0"/>
<organism evidence="2 3">
    <name type="scientific">Mytilus coruscus</name>
    <name type="common">Sea mussel</name>
    <dbReference type="NCBI Taxonomy" id="42192"/>
    <lineage>
        <taxon>Eukaryota</taxon>
        <taxon>Metazoa</taxon>
        <taxon>Spiralia</taxon>
        <taxon>Lophotrochozoa</taxon>
        <taxon>Mollusca</taxon>
        <taxon>Bivalvia</taxon>
        <taxon>Autobranchia</taxon>
        <taxon>Pteriomorphia</taxon>
        <taxon>Mytilida</taxon>
        <taxon>Mytiloidea</taxon>
        <taxon>Mytilidae</taxon>
        <taxon>Mytilinae</taxon>
        <taxon>Mytilus</taxon>
    </lineage>
</organism>
<evidence type="ECO:0000259" key="1">
    <source>
        <dbReference type="Pfam" id="PF25273"/>
    </source>
</evidence>
<proteinExistence type="predicted"/>
<dbReference type="PANTHER" id="PTHR33153:SF3">
    <property type="entry name" value="TRAFFICKING PROTEIN PARTICLE COMPLEX SUBUNIT 11 DOMAIN-CONTAINING PROTEIN"/>
    <property type="match status" value="1"/>
</dbReference>
<dbReference type="Proteomes" id="UP000507470">
    <property type="component" value="Unassembled WGS sequence"/>
</dbReference>